<dbReference type="PANTHER" id="PTHR10414:SF68">
    <property type="entry name" value="ETHANOLAMINE PHOSPHOTRANSFERASE"/>
    <property type="match status" value="1"/>
</dbReference>
<keyword evidence="4 6" id="KW-0472">Membrane</keyword>
<dbReference type="PANTHER" id="PTHR10414">
    <property type="entry name" value="ETHANOLAMINEPHOSPHOTRANSFERASE"/>
    <property type="match status" value="1"/>
</dbReference>
<dbReference type="InterPro" id="IPR043130">
    <property type="entry name" value="CDP-OH_PTrfase_TM_dom"/>
</dbReference>
<dbReference type="GO" id="GO:0016020">
    <property type="term" value="C:membrane"/>
    <property type="evidence" value="ECO:0007669"/>
    <property type="project" value="UniProtKB-SubCell"/>
</dbReference>
<dbReference type="GO" id="GO:0008654">
    <property type="term" value="P:phospholipid biosynthetic process"/>
    <property type="evidence" value="ECO:0007669"/>
    <property type="project" value="InterPro"/>
</dbReference>
<dbReference type="EMBL" id="HE573026">
    <property type="protein sequence ID" value="CCC52245.1"/>
    <property type="molecule type" value="Genomic_DNA"/>
</dbReference>
<evidence type="ECO:0000256" key="3">
    <source>
        <dbReference type="ARBA" id="ARBA00022679"/>
    </source>
</evidence>
<keyword evidence="3 5" id="KW-0808">Transferase</keyword>
<dbReference type="GO" id="GO:0016780">
    <property type="term" value="F:phosphotransferase activity, for other substituted phosphate groups"/>
    <property type="evidence" value="ECO:0007669"/>
    <property type="project" value="InterPro"/>
</dbReference>
<feature type="transmembrane region" description="Helical" evidence="6">
    <location>
        <begin position="334"/>
        <end position="355"/>
    </location>
</feature>
<feature type="transmembrane region" description="Helical" evidence="6">
    <location>
        <begin position="367"/>
        <end position="393"/>
    </location>
</feature>
<feature type="transmembrane region" description="Helical" evidence="6">
    <location>
        <begin position="294"/>
        <end position="314"/>
    </location>
</feature>
<organism evidence="7">
    <name type="scientific">Trypanosoma vivax (strain Y486)</name>
    <dbReference type="NCBI Taxonomy" id="1055687"/>
    <lineage>
        <taxon>Eukaryota</taxon>
        <taxon>Discoba</taxon>
        <taxon>Euglenozoa</taxon>
        <taxon>Kinetoplastea</taxon>
        <taxon>Metakinetoplastina</taxon>
        <taxon>Trypanosomatida</taxon>
        <taxon>Trypanosomatidae</taxon>
        <taxon>Trypanosoma</taxon>
        <taxon>Duttonella</taxon>
    </lineage>
</organism>
<sequence length="414" mass="45539">MESATAGCLLISPRYQGTRKRVSPEMTYLYEYALCPIYDRISSLYPTSWSPNAVTLMGIFATTLSSLLLLTAMPPDTVFEPPYPTFIPASLTSQIKQHGASSTAPSPLYITELQPYLSSIFTAESLLFVCGLLNLIYCVADNTDGRLARRLQKVSSTGEYLDHGLDCVTSLMSTCVSMSVLGFSFSNIAVTVSLVALGTVMSHTLHYEENIFIWGSRYFSVDEAMVFFFLASWVALLFPNIGTATIPSYILYTVLPENVATLLLPLRCIDAALMCCWVAQLQVIVSILVKSWRVLFRLSSLALLLNIVFFMFSISYHSTNKYGISGCSFGPLSYVSLWIITMSFSSSIIVHIPVFAHCEKLSEANPLPLAGTLLICLVFICCPTGGMLLAVAWHVGQIYSNLGQLVAPSRFHVL</sequence>
<comment type="similarity">
    <text evidence="2 5">Belongs to the CDP-alcohol phosphatidyltransferase class-I family.</text>
</comment>
<feature type="transmembrane region" description="Helical" evidence="6">
    <location>
        <begin position="188"/>
        <end position="205"/>
    </location>
</feature>
<evidence type="ECO:0000313" key="7">
    <source>
        <dbReference type="EMBL" id="CCC52245.1"/>
    </source>
</evidence>
<feature type="transmembrane region" description="Helical" evidence="6">
    <location>
        <begin position="271"/>
        <end position="289"/>
    </location>
</feature>
<keyword evidence="6" id="KW-1133">Transmembrane helix</keyword>
<dbReference type="Gene3D" id="1.20.120.1760">
    <property type="match status" value="1"/>
</dbReference>
<evidence type="ECO:0000256" key="6">
    <source>
        <dbReference type="SAM" id="Phobius"/>
    </source>
</evidence>
<accession>G0U482</accession>
<feature type="transmembrane region" description="Helical" evidence="6">
    <location>
        <begin position="226"/>
        <end position="251"/>
    </location>
</feature>
<proteinExistence type="inferred from homology"/>
<gene>
    <name evidence="7" type="ORF">TVY486_1012880</name>
</gene>
<feature type="transmembrane region" description="Helical" evidence="6">
    <location>
        <begin position="53"/>
        <end position="73"/>
    </location>
</feature>
<keyword evidence="6" id="KW-0812">Transmembrane</keyword>
<dbReference type="PROSITE" id="PS00379">
    <property type="entry name" value="CDP_ALCOHOL_P_TRANSF"/>
    <property type="match status" value="1"/>
</dbReference>
<comment type="subcellular location">
    <subcellularLocation>
        <location evidence="1">Membrane</location>
    </subcellularLocation>
</comment>
<evidence type="ECO:0000256" key="4">
    <source>
        <dbReference type="ARBA" id="ARBA00023136"/>
    </source>
</evidence>
<dbReference type="InterPro" id="IPR014472">
    <property type="entry name" value="CHOPT"/>
</dbReference>
<name>G0U482_TRYVY</name>
<reference evidence="7" key="1">
    <citation type="journal article" date="2012" name="Proc. Natl. Acad. Sci. U.S.A.">
        <title>Antigenic diversity is generated by distinct evolutionary mechanisms in African trypanosome species.</title>
        <authorList>
            <person name="Jackson A.P."/>
            <person name="Berry A."/>
            <person name="Aslett M."/>
            <person name="Allison H.C."/>
            <person name="Burton P."/>
            <person name="Vavrova-Anderson J."/>
            <person name="Brown R."/>
            <person name="Browne H."/>
            <person name="Corton N."/>
            <person name="Hauser H."/>
            <person name="Gamble J."/>
            <person name="Gilderthorp R."/>
            <person name="Marcello L."/>
            <person name="McQuillan J."/>
            <person name="Otto T.D."/>
            <person name="Quail M.A."/>
            <person name="Sanders M.J."/>
            <person name="van Tonder A."/>
            <person name="Ginger M.L."/>
            <person name="Field M.C."/>
            <person name="Barry J.D."/>
            <person name="Hertz-Fowler C."/>
            <person name="Berriman M."/>
        </authorList>
    </citation>
    <scope>NUCLEOTIDE SEQUENCE</scope>
    <source>
        <strain evidence="7">Y486</strain>
    </source>
</reference>
<evidence type="ECO:0000256" key="1">
    <source>
        <dbReference type="ARBA" id="ARBA00004370"/>
    </source>
</evidence>
<dbReference type="InterPro" id="IPR000462">
    <property type="entry name" value="CDP-OH_P_trans"/>
</dbReference>
<dbReference type="VEuPathDB" id="TriTrypDB:TvY486_1012880"/>
<evidence type="ECO:0008006" key="8">
    <source>
        <dbReference type="Google" id="ProtNLM"/>
    </source>
</evidence>
<feature type="transmembrane region" description="Helical" evidence="6">
    <location>
        <begin position="116"/>
        <end position="139"/>
    </location>
</feature>
<evidence type="ECO:0000256" key="2">
    <source>
        <dbReference type="ARBA" id="ARBA00010441"/>
    </source>
</evidence>
<dbReference type="AlphaFoldDB" id="G0U482"/>
<evidence type="ECO:0000256" key="5">
    <source>
        <dbReference type="RuleBase" id="RU003750"/>
    </source>
</evidence>
<dbReference type="InterPro" id="IPR048254">
    <property type="entry name" value="CDP_ALCOHOL_P_TRANSF_CS"/>
</dbReference>
<protein>
    <recommendedName>
        <fullName evidence="8">Ethanolamine phosphotransferase</fullName>
    </recommendedName>
</protein>
<dbReference type="Pfam" id="PF01066">
    <property type="entry name" value="CDP-OH_P_transf"/>
    <property type="match status" value="1"/>
</dbReference>